<dbReference type="Proteomes" id="UP000824998">
    <property type="component" value="Unassembled WGS sequence"/>
</dbReference>
<feature type="compositionally biased region" description="Low complexity" evidence="1">
    <location>
        <begin position="79"/>
        <end position="93"/>
    </location>
</feature>
<evidence type="ECO:0000313" key="2">
    <source>
        <dbReference type="EMBL" id="KAG9238760.1"/>
    </source>
</evidence>
<feature type="compositionally biased region" description="Polar residues" evidence="1">
    <location>
        <begin position="1"/>
        <end position="15"/>
    </location>
</feature>
<comment type="caution">
    <text evidence="2">The sequence shown here is derived from an EMBL/GenBank/DDBJ whole genome shotgun (WGS) entry which is preliminary data.</text>
</comment>
<organism evidence="2 3">
    <name type="scientific">Amylocarpus encephaloides</name>
    <dbReference type="NCBI Taxonomy" id="45428"/>
    <lineage>
        <taxon>Eukaryota</taxon>
        <taxon>Fungi</taxon>
        <taxon>Dikarya</taxon>
        <taxon>Ascomycota</taxon>
        <taxon>Pezizomycotina</taxon>
        <taxon>Leotiomycetes</taxon>
        <taxon>Helotiales</taxon>
        <taxon>Helotiales incertae sedis</taxon>
        <taxon>Amylocarpus</taxon>
    </lineage>
</organism>
<feature type="region of interest" description="Disordered" evidence="1">
    <location>
        <begin position="1"/>
        <end position="21"/>
    </location>
</feature>
<feature type="region of interest" description="Disordered" evidence="1">
    <location>
        <begin position="125"/>
        <end position="162"/>
    </location>
</feature>
<feature type="compositionally biased region" description="Low complexity" evidence="1">
    <location>
        <begin position="142"/>
        <end position="157"/>
    </location>
</feature>
<proteinExistence type="predicted"/>
<reference evidence="2" key="1">
    <citation type="journal article" date="2021" name="IMA Fungus">
        <title>Genomic characterization of three marine fungi, including Emericellopsis atlantica sp. nov. with signatures of a generalist lifestyle and marine biomass degradation.</title>
        <authorList>
            <person name="Hagestad O.C."/>
            <person name="Hou L."/>
            <person name="Andersen J.H."/>
            <person name="Hansen E.H."/>
            <person name="Altermark B."/>
            <person name="Li C."/>
            <person name="Kuhnert E."/>
            <person name="Cox R.J."/>
            <person name="Crous P.W."/>
            <person name="Spatafora J.W."/>
            <person name="Lail K."/>
            <person name="Amirebrahimi M."/>
            <person name="Lipzen A."/>
            <person name="Pangilinan J."/>
            <person name="Andreopoulos W."/>
            <person name="Hayes R.D."/>
            <person name="Ng V."/>
            <person name="Grigoriev I.V."/>
            <person name="Jackson S.A."/>
            <person name="Sutton T.D.S."/>
            <person name="Dobson A.D.W."/>
            <person name="Rama T."/>
        </authorList>
    </citation>
    <scope>NUCLEOTIDE SEQUENCE</scope>
    <source>
        <strain evidence="2">TRa018bII</strain>
    </source>
</reference>
<dbReference type="OrthoDB" id="5329403at2759"/>
<feature type="region of interest" description="Disordered" evidence="1">
    <location>
        <begin position="225"/>
        <end position="281"/>
    </location>
</feature>
<feature type="region of interest" description="Disordered" evidence="1">
    <location>
        <begin position="57"/>
        <end position="93"/>
    </location>
</feature>
<evidence type="ECO:0000313" key="3">
    <source>
        <dbReference type="Proteomes" id="UP000824998"/>
    </source>
</evidence>
<accession>A0A9P7YT58</accession>
<dbReference type="AlphaFoldDB" id="A0A9P7YT58"/>
<protein>
    <submittedName>
        <fullName evidence="2">Uncharacterized protein</fullName>
    </submittedName>
</protein>
<evidence type="ECO:0000256" key="1">
    <source>
        <dbReference type="SAM" id="MobiDB-lite"/>
    </source>
</evidence>
<gene>
    <name evidence="2" type="ORF">BJ875DRAFT_532140</name>
</gene>
<feature type="region of interest" description="Disordered" evidence="1">
    <location>
        <begin position="295"/>
        <end position="323"/>
    </location>
</feature>
<name>A0A9P7YT58_9HELO</name>
<feature type="compositionally biased region" description="Polar residues" evidence="1">
    <location>
        <begin position="232"/>
        <end position="262"/>
    </location>
</feature>
<sequence length="704" mass="76994">MAPTSISAKALQQNRPRPAIPKAIEPAIPLAYVQKRQKQQVAHARTLEKEAAPATIAALPAVEESPSPPSPISETVVANGSSSNIDSNSNGPPILAEKEVESIASSPSEASGIIGLGAVTDPAAEEAVALAEDSSEVARPTPRSAPSEALSSSASRSTYQMPPAFVPAGTGQFPTMSPDNHQYPPLPSFHPMHHAHHRIYTHPDGMINHGPPAENFARRQMGQFQAPEGCSPSATPIHSEQRYNSFDPSTPHSFHGSQSSAPENGPAFYNQLPPAVVSSGSTGHVEDVRLYQPPHQKLNSEPRGVPPPGPNPSAAFHPQALAHPPPHVDHYDGLVNYLQNQFADPTFADFTLELRYSDDRAPPVRIPGHNLIFARSPTLKNLMIALARDTNSDGITTRTLLIESADRYLRSDAFWMAMQRLYGGPLLDVGTVARLNVLPNTQMPPEMPGTPIERFDLALGYAAAGQILRMPPVINRGIEIACHFVGYATLQPALQFALDGGLDSQWTDDTNMDPVHPPSTYGPAVNMLLHSCLNFMVQHFLPNFKLDTSVPDFKHSSRLPVVPDDRTAAPNPRLSFIKFGDHAAEESVKSVYVNSDTLILSSMLINMPFFLLKYVLESSRLGNVEGWATAALRRQVMYATIEERERRRIKVFNNRQVSNAERQSNNKAWEPVGWQEVVDHLDAPEAKATFSRRWVDYRLPTTSN</sequence>
<dbReference type="EMBL" id="MU251366">
    <property type="protein sequence ID" value="KAG9238760.1"/>
    <property type="molecule type" value="Genomic_DNA"/>
</dbReference>
<keyword evidence="3" id="KW-1185">Reference proteome</keyword>